<organism evidence="3 5">
    <name type="scientific">Venturia inaequalis</name>
    <name type="common">Apple scab fungus</name>
    <dbReference type="NCBI Taxonomy" id="5025"/>
    <lineage>
        <taxon>Eukaryota</taxon>
        <taxon>Fungi</taxon>
        <taxon>Dikarya</taxon>
        <taxon>Ascomycota</taxon>
        <taxon>Pezizomycotina</taxon>
        <taxon>Dothideomycetes</taxon>
        <taxon>Pleosporomycetidae</taxon>
        <taxon>Venturiales</taxon>
        <taxon>Venturiaceae</taxon>
        <taxon>Venturia</taxon>
    </lineage>
</organism>
<feature type="chain" id="PRO_5044690699" evidence="1">
    <location>
        <begin position="27"/>
        <end position="60"/>
    </location>
</feature>
<reference evidence="3 5" key="1">
    <citation type="submission" date="2019-07" db="EMBL/GenBank/DDBJ databases">
        <title>Venturia inaequalis Genome Resource.</title>
        <authorList>
            <person name="Lichtner F.J."/>
        </authorList>
    </citation>
    <scope>NUCLEOTIDE SEQUENCE [LARGE SCALE GENOMIC DNA]</scope>
    <source>
        <strain evidence="2 4">120213</strain>
        <strain evidence="3 5">DMI_063113</strain>
    </source>
</reference>
<dbReference type="Proteomes" id="UP000447873">
    <property type="component" value="Unassembled WGS sequence"/>
</dbReference>
<keyword evidence="1" id="KW-0732">Signal</keyword>
<evidence type="ECO:0000256" key="1">
    <source>
        <dbReference type="SAM" id="SignalP"/>
    </source>
</evidence>
<proteinExistence type="predicted"/>
<protein>
    <submittedName>
        <fullName evidence="3">Uncharacterized protein</fullName>
    </submittedName>
</protein>
<evidence type="ECO:0000313" key="3">
    <source>
        <dbReference type="EMBL" id="KAE9975915.1"/>
    </source>
</evidence>
<keyword evidence="5" id="KW-1185">Reference proteome</keyword>
<accession>A0A8H3UUD5</accession>
<dbReference type="EMBL" id="WNWS01000278">
    <property type="protein sequence ID" value="KAE9972148.1"/>
    <property type="molecule type" value="Genomic_DNA"/>
</dbReference>
<evidence type="ECO:0000313" key="4">
    <source>
        <dbReference type="Proteomes" id="UP000447873"/>
    </source>
</evidence>
<comment type="caution">
    <text evidence="3">The sequence shown here is derived from an EMBL/GenBank/DDBJ whole genome shotgun (WGS) entry which is preliminary data.</text>
</comment>
<dbReference type="Proteomes" id="UP000490939">
    <property type="component" value="Unassembled WGS sequence"/>
</dbReference>
<gene>
    <name evidence="3" type="ORF">EG327_008300</name>
    <name evidence="2" type="ORF">EG328_005162</name>
</gene>
<dbReference type="EMBL" id="WNWR01000513">
    <property type="protein sequence ID" value="KAE9975915.1"/>
    <property type="molecule type" value="Genomic_DNA"/>
</dbReference>
<dbReference type="AlphaFoldDB" id="A0A8H3UUD5"/>
<name>A0A8H3UUD5_VENIN</name>
<evidence type="ECO:0000313" key="2">
    <source>
        <dbReference type="EMBL" id="KAE9972148.1"/>
    </source>
</evidence>
<sequence length="60" mass="6464">MQFTTYFTATFLAFATFATAYMGCDSQYCPCVQAPGANRDSCFNGHCANSFPKGSTVPNC</sequence>
<feature type="signal peptide" evidence="1">
    <location>
        <begin position="1"/>
        <end position="26"/>
    </location>
</feature>
<evidence type="ECO:0000313" key="5">
    <source>
        <dbReference type="Proteomes" id="UP000490939"/>
    </source>
</evidence>